<evidence type="ECO:0000256" key="1">
    <source>
        <dbReference type="ARBA" id="ARBA00004651"/>
    </source>
</evidence>
<evidence type="ECO:0000256" key="2">
    <source>
        <dbReference type="ARBA" id="ARBA00022448"/>
    </source>
</evidence>
<dbReference type="RefSeq" id="WP_394821795.1">
    <property type="nucleotide sequence ID" value="NZ_CP089984.1"/>
</dbReference>
<protein>
    <submittedName>
        <fullName evidence="10">SMR family transporter</fullName>
    </submittedName>
</protein>
<keyword evidence="3" id="KW-1003">Cell membrane</keyword>
<dbReference type="InterPro" id="IPR037185">
    <property type="entry name" value="EmrE-like"/>
</dbReference>
<sequence>MGYVFLIGAILFEVIATSHLKLVKGERAVPWAVPVIVGGYGSAFALLTLALNRGIPLGVAYAVWSGFGVVFVAVVSWLAFGEKLGAMQIGGAVMVVSGVVLLELGAHHE</sequence>
<evidence type="ECO:0000256" key="9">
    <source>
        <dbReference type="SAM" id="Phobius"/>
    </source>
</evidence>
<organism evidence="10 11">
    <name type="scientific">Pendulispora albinea</name>
    <dbReference type="NCBI Taxonomy" id="2741071"/>
    <lineage>
        <taxon>Bacteria</taxon>
        <taxon>Pseudomonadati</taxon>
        <taxon>Myxococcota</taxon>
        <taxon>Myxococcia</taxon>
        <taxon>Myxococcales</taxon>
        <taxon>Sorangiineae</taxon>
        <taxon>Pendulisporaceae</taxon>
        <taxon>Pendulispora</taxon>
    </lineage>
</organism>
<dbReference type="PANTHER" id="PTHR30561">
    <property type="entry name" value="SMR FAMILY PROTON-DEPENDENT DRUG EFFLUX TRANSPORTER SUGE"/>
    <property type="match status" value="1"/>
</dbReference>
<keyword evidence="6 9" id="KW-0472">Membrane</keyword>
<evidence type="ECO:0000256" key="5">
    <source>
        <dbReference type="ARBA" id="ARBA00022989"/>
    </source>
</evidence>
<feature type="transmembrane region" description="Helical" evidence="9">
    <location>
        <begin position="86"/>
        <end position="106"/>
    </location>
</feature>
<evidence type="ECO:0000256" key="8">
    <source>
        <dbReference type="RuleBase" id="RU003942"/>
    </source>
</evidence>
<evidence type="ECO:0000256" key="3">
    <source>
        <dbReference type="ARBA" id="ARBA00022475"/>
    </source>
</evidence>
<dbReference type="InterPro" id="IPR000390">
    <property type="entry name" value="Small_drug/metabolite_transptr"/>
</dbReference>
<keyword evidence="5 9" id="KW-1133">Transmembrane helix</keyword>
<dbReference type="Pfam" id="PF00893">
    <property type="entry name" value="Multi_Drug_Res"/>
    <property type="match status" value="1"/>
</dbReference>
<keyword evidence="2" id="KW-0813">Transport</keyword>
<dbReference type="Proteomes" id="UP001370348">
    <property type="component" value="Chromosome"/>
</dbReference>
<evidence type="ECO:0000256" key="4">
    <source>
        <dbReference type="ARBA" id="ARBA00022692"/>
    </source>
</evidence>
<feature type="transmembrane region" description="Helical" evidence="9">
    <location>
        <begin position="58"/>
        <end position="80"/>
    </location>
</feature>
<keyword evidence="11" id="KW-1185">Reference proteome</keyword>
<dbReference type="PANTHER" id="PTHR30561:SF1">
    <property type="entry name" value="MULTIDRUG TRANSPORTER EMRE"/>
    <property type="match status" value="1"/>
</dbReference>
<evidence type="ECO:0000313" key="11">
    <source>
        <dbReference type="Proteomes" id="UP001370348"/>
    </source>
</evidence>
<feature type="transmembrane region" description="Helical" evidence="9">
    <location>
        <begin position="32"/>
        <end position="51"/>
    </location>
</feature>
<proteinExistence type="inferred from homology"/>
<gene>
    <name evidence="10" type="ORF">LZC94_30535</name>
</gene>
<dbReference type="EMBL" id="CP089984">
    <property type="protein sequence ID" value="WXB12179.1"/>
    <property type="molecule type" value="Genomic_DNA"/>
</dbReference>
<comment type="subcellular location">
    <subcellularLocation>
        <location evidence="1 8">Cell membrane</location>
        <topology evidence="1 8">Multi-pass membrane protein</topology>
    </subcellularLocation>
</comment>
<reference evidence="10 11" key="1">
    <citation type="submission" date="2021-12" db="EMBL/GenBank/DDBJ databases">
        <title>Discovery of the Pendulisporaceae a myxobacterial family with distinct sporulation behavior and unique specialized metabolism.</title>
        <authorList>
            <person name="Garcia R."/>
            <person name="Popoff A."/>
            <person name="Bader C.D."/>
            <person name="Loehr J."/>
            <person name="Walesch S."/>
            <person name="Walt C."/>
            <person name="Boldt J."/>
            <person name="Bunk B."/>
            <person name="Haeckl F.J.F.P.J."/>
            <person name="Gunesch A.P."/>
            <person name="Birkelbach J."/>
            <person name="Nuebel U."/>
            <person name="Pietschmann T."/>
            <person name="Bach T."/>
            <person name="Mueller R."/>
        </authorList>
    </citation>
    <scope>NUCLEOTIDE SEQUENCE [LARGE SCALE GENOMIC DNA]</scope>
    <source>
        <strain evidence="10 11">MSr11954</strain>
    </source>
</reference>
<dbReference type="InterPro" id="IPR045324">
    <property type="entry name" value="Small_multidrug_res"/>
</dbReference>
<evidence type="ECO:0000256" key="6">
    <source>
        <dbReference type="ARBA" id="ARBA00023136"/>
    </source>
</evidence>
<evidence type="ECO:0000313" key="10">
    <source>
        <dbReference type="EMBL" id="WXB12179.1"/>
    </source>
</evidence>
<dbReference type="Gene3D" id="1.10.3730.20">
    <property type="match status" value="1"/>
</dbReference>
<accession>A0ABZ2LRF3</accession>
<keyword evidence="4 8" id="KW-0812">Transmembrane</keyword>
<name>A0ABZ2LRF3_9BACT</name>
<evidence type="ECO:0000256" key="7">
    <source>
        <dbReference type="ARBA" id="ARBA00038032"/>
    </source>
</evidence>
<dbReference type="SUPFAM" id="SSF103481">
    <property type="entry name" value="Multidrug resistance efflux transporter EmrE"/>
    <property type="match status" value="1"/>
</dbReference>
<comment type="similarity">
    <text evidence="7 8">Belongs to the drug/metabolite transporter (DMT) superfamily. Small multidrug resistance (SMR) (TC 2.A.7.1) family.</text>
</comment>